<dbReference type="STRING" id="1324350.AOY20_14120"/>
<organism evidence="1 2">
    <name type="scientific">Acinetobacter equi</name>
    <dbReference type="NCBI Taxonomy" id="1324350"/>
    <lineage>
        <taxon>Bacteria</taxon>
        <taxon>Pseudomonadati</taxon>
        <taxon>Pseudomonadota</taxon>
        <taxon>Gammaproteobacteria</taxon>
        <taxon>Moraxellales</taxon>
        <taxon>Moraxellaceae</taxon>
        <taxon>Acinetobacter</taxon>
    </lineage>
</organism>
<keyword evidence="2" id="KW-1185">Reference proteome</keyword>
<dbReference type="RefSeq" id="WP_054582628.1">
    <property type="nucleotide sequence ID" value="NZ_CP012808.1"/>
</dbReference>
<dbReference type="KEGG" id="aei:AOY20_14120"/>
<evidence type="ECO:0000313" key="1">
    <source>
        <dbReference type="EMBL" id="ALH96759.1"/>
    </source>
</evidence>
<dbReference type="EMBL" id="CP012808">
    <property type="protein sequence ID" value="ALH96759.1"/>
    <property type="molecule type" value="Genomic_DNA"/>
</dbReference>
<protein>
    <recommendedName>
        <fullName evidence="3">DUF3887 domain-containing protein</fullName>
    </recommendedName>
</protein>
<dbReference type="AlphaFoldDB" id="A0A0N9VBF7"/>
<sequence length="144" mass="16263">MKMKLVALSAVMFLASCDQIGKQALNSVPDPSPEQEQVAQEVFNHLRHAEFDALTENFTPELQAKVSEKNNKKLKKLAKSLPQVDYKTKKIVSKHFTEAEGKPSEYKVSYEYAYPDNLVQYDVSFDKPAGSAKIHDINIQIFGK</sequence>
<gene>
    <name evidence="1" type="ORF">AOY20_14120</name>
</gene>
<evidence type="ECO:0000313" key="2">
    <source>
        <dbReference type="Proteomes" id="UP000064939"/>
    </source>
</evidence>
<evidence type="ECO:0008006" key="3">
    <source>
        <dbReference type="Google" id="ProtNLM"/>
    </source>
</evidence>
<dbReference type="PROSITE" id="PS51257">
    <property type="entry name" value="PROKAR_LIPOPROTEIN"/>
    <property type="match status" value="1"/>
</dbReference>
<dbReference type="Proteomes" id="UP000064939">
    <property type="component" value="Chromosome"/>
</dbReference>
<dbReference type="Gene3D" id="3.10.450.590">
    <property type="match status" value="1"/>
</dbReference>
<accession>A0A0N9VBF7</accession>
<reference evidence="1 2" key="1">
    <citation type="journal article" date="2015" name="Int. J. Syst. Evol. Microbiol.">
        <title>Acinetobacter equi sp. nov. isolated from horse faeces.</title>
        <authorList>
            <person name="Poppel M.T."/>
            <person name="Skiebe E."/>
            <person name="Laue M."/>
            <person name="Bergmann H."/>
            <person name="Ebersberger I."/>
            <person name="Garn T."/>
            <person name="Fruth A."/>
            <person name="Baumgardt S."/>
            <person name="Busse H.J."/>
            <person name="Wilharm G."/>
        </authorList>
    </citation>
    <scope>NUCLEOTIDE SEQUENCE [LARGE SCALE GENOMIC DNA]</scope>
    <source>
        <strain evidence="1 2">114</strain>
    </source>
</reference>
<name>A0A0N9VBF7_9GAMM</name>
<proteinExistence type="predicted"/>
<dbReference type="OrthoDB" id="6690073at2"/>